<dbReference type="Proteomes" id="UP000012047">
    <property type="component" value="Unassembled WGS sequence"/>
</dbReference>
<dbReference type="AlphaFoldDB" id="D0SAU9"/>
<evidence type="ECO:0000313" key="2">
    <source>
        <dbReference type="EMBL" id="EEY97535.1"/>
    </source>
</evidence>
<dbReference type="HOGENOM" id="CLU_3131210_0_0_6"/>
<feature type="transmembrane region" description="Helical" evidence="1">
    <location>
        <begin position="6"/>
        <end position="24"/>
    </location>
</feature>
<name>D0SAU9_ACIJO</name>
<dbReference type="EMBL" id="GG704964">
    <property type="protein sequence ID" value="EEY97535.1"/>
    <property type="molecule type" value="Genomic_DNA"/>
</dbReference>
<keyword evidence="1" id="KW-0812">Transmembrane</keyword>
<keyword evidence="1" id="KW-0472">Membrane</keyword>
<reference evidence="3" key="1">
    <citation type="journal article" date="2012" name="PLoS ONE">
        <title>The success of Acinetobacter species; genetic, metabolic and virulence attributes.</title>
        <authorList>
            <person name="Peleg A.Y."/>
            <person name="de Breij A."/>
            <person name="Adams M.D."/>
            <person name="Cerqueira G.M."/>
            <person name="Mocali S."/>
            <person name="Galardini M."/>
            <person name="Nibbering P.H."/>
            <person name="Earl A.M."/>
            <person name="Ward D.V."/>
            <person name="Paterson D.L."/>
            <person name="Seifert H."/>
            <person name="Dijkshoorn L."/>
        </authorList>
    </citation>
    <scope>NUCLEOTIDE SEQUENCE [LARGE SCALE GENOMIC DNA]</scope>
    <source>
        <strain evidence="3">SH046</strain>
    </source>
</reference>
<protein>
    <submittedName>
        <fullName evidence="2">Uncharacterized protein</fullName>
    </submittedName>
</protein>
<accession>D0SAU9</accession>
<gene>
    <name evidence="2" type="ORF">HMPREF0016_00619</name>
</gene>
<evidence type="ECO:0000313" key="3">
    <source>
        <dbReference type="Proteomes" id="UP000012047"/>
    </source>
</evidence>
<organism evidence="2 3">
    <name type="scientific">Acinetobacter johnsonii SH046</name>
    <dbReference type="NCBI Taxonomy" id="575586"/>
    <lineage>
        <taxon>Bacteria</taxon>
        <taxon>Pseudomonadati</taxon>
        <taxon>Pseudomonadota</taxon>
        <taxon>Gammaproteobacteria</taxon>
        <taxon>Moraxellales</taxon>
        <taxon>Moraxellaceae</taxon>
        <taxon>Acinetobacter</taxon>
    </lineage>
</organism>
<keyword evidence="1" id="KW-1133">Transmembrane helix</keyword>
<proteinExistence type="predicted"/>
<sequence length="49" mass="5494">MGTSRSLIGKIIGYVTFIISVLNAKFGNKTIIIIYSDLSIIQKNIYKED</sequence>
<evidence type="ECO:0000256" key="1">
    <source>
        <dbReference type="SAM" id="Phobius"/>
    </source>
</evidence>